<evidence type="ECO:0000313" key="1">
    <source>
        <dbReference type="EMBL" id="SFF50863.1"/>
    </source>
</evidence>
<dbReference type="RefSeq" id="WP_092201738.1">
    <property type="nucleotide sequence ID" value="NZ_FOND01000015.1"/>
</dbReference>
<dbReference type="STRING" id="1798228.SAMN05216574_11587"/>
<dbReference type="OrthoDB" id="5196797at2"/>
<reference evidence="2" key="1">
    <citation type="submission" date="2016-10" db="EMBL/GenBank/DDBJ databases">
        <authorList>
            <person name="Varghese N."/>
            <person name="Submissions S."/>
        </authorList>
    </citation>
    <scope>NUCLEOTIDE SEQUENCE [LARGE SCALE GENOMIC DNA]</scope>
    <source>
        <strain evidence="2">DSM 46838</strain>
    </source>
</reference>
<organism evidence="1 2">
    <name type="scientific">Blastococcus tunisiensis</name>
    <dbReference type="NCBI Taxonomy" id="1798228"/>
    <lineage>
        <taxon>Bacteria</taxon>
        <taxon>Bacillati</taxon>
        <taxon>Actinomycetota</taxon>
        <taxon>Actinomycetes</taxon>
        <taxon>Geodermatophilales</taxon>
        <taxon>Geodermatophilaceae</taxon>
        <taxon>Blastococcus</taxon>
    </lineage>
</organism>
<keyword evidence="2" id="KW-1185">Reference proteome</keyword>
<dbReference type="AlphaFoldDB" id="A0A1I2JAK3"/>
<dbReference type="Proteomes" id="UP000198589">
    <property type="component" value="Unassembled WGS sequence"/>
</dbReference>
<name>A0A1I2JAK3_9ACTN</name>
<accession>A0A1I2JAK3</accession>
<protein>
    <submittedName>
        <fullName evidence="1">Uncharacterized protein</fullName>
    </submittedName>
</protein>
<proteinExistence type="predicted"/>
<evidence type="ECO:0000313" key="2">
    <source>
        <dbReference type="Proteomes" id="UP000198589"/>
    </source>
</evidence>
<dbReference type="EMBL" id="FOND01000015">
    <property type="protein sequence ID" value="SFF50863.1"/>
    <property type="molecule type" value="Genomic_DNA"/>
</dbReference>
<sequence length="93" mass="10212">MPDARPVSDQAAARIRTALAGVRTAQDDLEVAVARALLDGASVRAVAELGLSPNTVQKYGRAHGWPTEENRARFNESRWDRYAREQDGHTPAE</sequence>
<gene>
    <name evidence="1" type="ORF">SAMN05216574_11587</name>
</gene>